<reference evidence="3" key="1">
    <citation type="submission" date="2016-10" db="EMBL/GenBank/DDBJ databases">
        <authorList>
            <person name="Varghese N."/>
            <person name="Submissions S."/>
        </authorList>
    </citation>
    <scope>NUCLEOTIDE SEQUENCE [LARGE SCALE GENOMIC DNA]</scope>
    <source>
        <strain evidence="3">B4,CECT 8067,JCM 17497</strain>
    </source>
</reference>
<accession>A0A1G8TCV5</accession>
<evidence type="ECO:0000256" key="1">
    <source>
        <dbReference type="SAM" id="MobiDB-lite"/>
    </source>
</evidence>
<dbReference type="Proteomes" id="UP000198882">
    <property type="component" value="Unassembled WGS sequence"/>
</dbReference>
<organism evidence="2 3">
    <name type="scientific">Natronorubrum texcoconense</name>
    <dbReference type="NCBI Taxonomy" id="1095776"/>
    <lineage>
        <taxon>Archaea</taxon>
        <taxon>Methanobacteriati</taxon>
        <taxon>Methanobacteriota</taxon>
        <taxon>Stenosarchaea group</taxon>
        <taxon>Halobacteria</taxon>
        <taxon>Halobacteriales</taxon>
        <taxon>Natrialbaceae</taxon>
        <taxon>Natronorubrum</taxon>
    </lineage>
</organism>
<evidence type="ECO:0000313" key="2">
    <source>
        <dbReference type="EMBL" id="SDJ39341.1"/>
    </source>
</evidence>
<dbReference type="OrthoDB" id="186981at2157"/>
<name>A0A1G8TCV5_9EURY</name>
<feature type="compositionally biased region" description="Acidic residues" evidence="1">
    <location>
        <begin position="102"/>
        <end position="158"/>
    </location>
</feature>
<dbReference type="PROSITE" id="PS51318">
    <property type="entry name" value="TAT"/>
    <property type="match status" value="1"/>
</dbReference>
<sequence>MTKFNSLSRRESLLGIGAAGTVLGGSALGISSVMAGDDSDDKADDKNAADTDPKTGAFELDLVCFEKGNAKLSVYNETKEAAKVNWTVDNGAHGGVGNGDANGDEQGADEDFDPDGETIEDGEEVDEDDNGDDDNGHDDDGYDNGDDTGYDNGDDAEYGLEGKLTVPEKDSETFWVGTVTKDSTVTVYADGKKVASADVEKLECETKGIAEKLDLEAVCYRTRKDDAGYNGGDTDTNGENGDPNGEEEAADEDFDPDGETIEDGEEVDEDDNGDNGDDDNGHDDDGYDNGEDAADEDDDADKRTIREAKFRVTNDTKHEVKANWTVDGDGQGGKLYPDGKGSESFWVTVLEGQKTYVTIAHDGKEVATEKADTETECTDCNGDY</sequence>
<keyword evidence="3" id="KW-1185">Reference proteome</keyword>
<dbReference type="AlphaFoldDB" id="A0A1G8TCV5"/>
<feature type="compositionally biased region" description="Basic and acidic residues" evidence="1">
    <location>
        <begin position="43"/>
        <end position="53"/>
    </location>
</feature>
<feature type="region of interest" description="Disordered" evidence="1">
    <location>
        <begin position="30"/>
        <end position="55"/>
    </location>
</feature>
<feature type="region of interest" description="Disordered" evidence="1">
    <location>
        <begin position="86"/>
        <end position="159"/>
    </location>
</feature>
<gene>
    <name evidence="2" type="ORF">SAMN04515672_0417</name>
</gene>
<dbReference type="InterPro" id="IPR006311">
    <property type="entry name" value="TAT_signal"/>
</dbReference>
<dbReference type="EMBL" id="FNFE01000001">
    <property type="protein sequence ID" value="SDJ39341.1"/>
    <property type="molecule type" value="Genomic_DNA"/>
</dbReference>
<feature type="compositionally biased region" description="Low complexity" evidence="1">
    <location>
        <begin position="232"/>
        <end position="243"/>
    </location>
</feature>
<feature type="compositionally biased region" description="Acidic residues" evidence="1">
    <location>
        <begin position="244"/>
        <end position="299"/>
    </location>
</feature>
<dbReference type="RefSeq" id="WP_139171244.1">
    <property type="nucleotide sequence ID" value="NZ_FNFE01000001.1"/>
</dbReference>
<proteinExistence type="predicted"/>
<feature type="region of interest" description="Disordered" evidence="1">
    <location>
        <begin position="224"/>
        <end position="304"/>
    </location>
</feature>
<protein>
    <submittedName>
        <fullName evidence="2">Uncharacterized protein</fullName>
    </submittedName>
</protein>
<evidence type="ECO:0000313" key="3">
    <source>
        <dbReference type="Proteomes" id="UP000198882"/>
    </source>
</evidence>